<dbReference type="Pfam" id="PF13360">
    <property type="entry name" value="PQQ_2"/>
    <property type="match status" value="1"/>
</dbReference>
<dbReference type="SUPFAM" id="SSF50998">
    <property type="entry name" value="Quinoprotein alcohol dehydrogenase-like"/>
    <property type="match status" value="1"/>
</dbReference>
<name>A0A7W5FQW6_9BACL</name>
<dbReference type="AlphaFoldDB" id="A0A7W5FQW6"/>
<dbReference type="InterPro" id="IPR036582">
    <property type="entry name" value="Mao_N_sf"/>
</dbReference>
<feature type="domain" description="Copper amine oxidase-like N-terminal" evidence="1">
    <location>
        <begin position="486"/>
        <end position="592"/>
    </location>
</feature>
<evidence type="ECO:0008006" key="5">
    <source>
        <dbReference type="Google" id="ProtNLM"/>
    </source>
</evidence>
<sequence length="596" mass="64417">MVHSASSKFITLLVILGLLSAGGGAVSAAPSLAVGLQSSQGYQSAWTFGTASIGEYDPSLAVLHAYADGSVLYGKVPVFSGTGRFMEIGLLSRNGTIVWKRSGAIFNVHTQGEKLVVHDSAPGFDHRVDRFLTIRPKDGAVLGTFNTQSKLGLDYIDDTNVSIDDAGRIYIVNGASLYAVSASGSLLWKKTSEIPADWSSDAIFAPPVQGPDGHLYAWTGCYASQMCSMIGDDQYRILSFDVQGKLLWSAQFENSTDALNFQDDRVVVGNSFSDMFAAFSTVDGKKLWSYQAASGPWNMVETETDPFGWTFIDAVDSNDYGGAYTRYVTALDEKGAKRWQLKLGETQYRVSGYSADGKFLFVEGDNAMYTVSRSDGKVTSRRANYQPASKSAASLGLVSGPNVKWSEHQFTAFDRFYRSANATPDDQSWVYKAAPSTANWAPVGNVTFTAPPYALWMTAPNYDIIVWTSSQIRVFRPSISPVSVLLNGSPVVLTQPAIVTNGVTLIPLRGLMEKAGVKLEWNPATAAITLTKGSSKIRLTVGSKTAVVNGKAKALEVAPQVRNGTTMVPLRMILETLNAAVTWDVATQTVDIRTEQ</sequence>
<reference evidence="3 4" key="1">
    <citation type="submission" date="2020-08" db="EMBL/GenBank/DDBJ databases">
        <title>Genomic Encyclopedia of Type Strains, Phase III (KMG-III): the genomes of soil and plant-associated and newly described type strains.</title>
        <authorList>
            <person name="Whitman W."/>
        </authorList>
    </citation>
    <scope>NUCLEOTIDE SEQUENCE [LARGE SCALE GENOMIC DNA]</scope>
    <source>
        <strain evidence="3 4">CECT 5862</strain>
    </source>
</reference>
<dbReference type="InterPro" id="IPR011047">
    <property type="entry name" value="Quinoprotein_ADH-like_sf"/>
</dbReference>
<protein>
    <recommendedName>
        <fullName evidence="5">Copper amine oxidase-like N-terminal domain-containing protein</fullName>
    </recommendedName>
</protein>
<dbReference type="SUPFAM" id="SSF55383">
    <property type="entry name" value="Copper amine oxidase, domain N"/>
    <property type="match status" value="1"/>
</dbReference>
<organism evidence="3 4">
    <name type="scientific">Paenibacillus phyllosphaerae</name>
    <dbReference type="NCBI Taxonomy" id="274593"/>
    <lineage>
        <taxon>Bacteria</taxon>
        <taxon>Bacillati</taxon>
        <taxon>Bacillota</taxon>
        <taxon>Bacilli</taxon>
        <taxon>Bacillales</taxon>
        <taxon>Paenibacillaceae</taxon>
        <taxon>Paenibacillus</taxon>
    </lineage>
</organism>
<dbReference type="Pfam" id="PF07833">
    <property type="entry name" value="Cu_amine_oxidN1"/>
    <property type="match status" value="1"/>
</dbReference>
<dbReference type="InterPro" id="IPR015943">
    <property type="entry name" value="WD40/YVTN_repeat-like_dom_sf"/>
</dbReference>
<gene>
    <name evidence="3" type="ORF">FHS18_006006</name>
</gene>
<evidence type="ECO:0000259" key="1">
    <source>
        <dbReference type="Pfam" id="PF07833"/>
    </source>
</evidence>
<dbReference type="Gene3D" id="2.130.10.10">
    <property type="entry name" value="YVTN repeat-like/Quinoprotein amine dehydrogenase"/>
    <property type="match status" value="1"/>
</dbReference>
<dbReference type="RefSeq" id="WP_183603958.1">
    <property type="nucleotide sequence ID" value="NZ_JACHXK010000023.1"/>
</dbReference>
<proteinExistence type="predicted"/>
<dbReference type="EMBL" id="JACHXK010000023">
    <property type="protein sequence ID" value="MBB3113891.1"/>
    <property type="molecule type" value="Genomic_DNA"/>
</dbReference>
<evidence type="ECO:0000313" key="3">
    <source>
        <dbReference type="EMBL" id="MBB3113891.1"/>
    </source>
</evidence>
<dbReference type="Proteomes" id="UP000570361">
    <property type="component" value="Unassembled WGS sequence"/>
</dbReference>
<feature type="domain" description="Pyrrolo-quinoline quinone repeat" evidence="2">
    <location>
        <begin position="175"/>
        <end position="298"/>
    </location>
</feature>
<evidence type="ECO:0000259" key="2">
    <source>
        <dbReference type="Pfam" id="PF13360"/>
    </source>
</evidence>
<dbReference type="InterPro" id="IPR002372">
    <property type="entry name" value="PQQ_rpt_dom"/>
</dbReference>
<accession>A0A7W5FQW6</accession>
<dbReference type="InterPro" id="IPR012854">
    <property type="entry name" value="Cu_amine_oxidase-like_N"/>
</dbReference>
<dbReference type="Gene3D" id="3.30.457.10">
    <property type="entry name" value="Copper amine oxidase-like, N-terminal domain"/>
    <property type="match status" value="1"/>
</dbReference>
<keyword evidence="4" id="KW-1185">Reference proteome</keyword>
<evidence type="ECO:0000313" key="4">
    <source>
        <dbReference type="Proteomes" id="UP000570361"/>
    </source>
</evidence>
<comment type="caution">
    <text evidence="3">The sequence shown here is derived from an EMBL/GenBank/DDBJ whole genome shotgun (WGS) entry which is preliminary data.</text>
</comment>